<dbReference type="Proteomes" id="UP000681967">
    <property type="component" value="Unassembled WGS sequence"/>
</dbReference>
<accession>A0A8S2YSU8</accession>
<comment type="caution">
    <text evidence="2">The sequence shown here is derived from an EMBL/GenBank/DDBJ whole genome shotgun (WGS) entry which is preliminary data.</text>
</comment>
<evidence type="ECO:0000259" key="1">
    <source>
        <dbReference type="Pfam" id="PF08125"/>
    </source>
</evidence>
<dbReference type="PANTHER" id="PTHR43362">
    <property type="entry name" value="MANNITOL DEHYDROGENASE DSF1-RELATED"/>
    <property type="match status" value="1"/>
</dbReference>
<dbReference type="Pfam" id="PF08125">
    <property type="entry name" value="Mannitol_dh_C"/>
    <property type="match status" value="1"/>
</dbReference>
<dbReference type="Proteomes" id="UP000676336">
    <property type="component" value="Unassembled WGS sequence"/>
</dbReference>
<dbReference type="InterPro" id="IPR013328">
    <property type="entry name" value="6PGD_dom2"/>
</dbReference>
<dbReference type="Proteomes" id="UP000681720">
    <property type="component" value="Unassembled WGS sequence"/>
</dbReference>
<organism evidence="2 5">
    <name type="scientific">Rotaria magnacalcarata</name>
    <dbReference type="NCBI Taxonomy" id="392030"/>
    <lineage>
        <taxon>Eukaryota</taxon>
        <taxon>Metazoa</taxon>
        <taxon>Spiralia</taxon>
        <taxon>Gnathifera</taxon>
        <taxon>Rotifera</taxon>
        <taxon>Eurotatoria</taxon>
        <taxon>Bdelloidea</taxon>
        <taxon>Philodinida</taxon>
        <taxon>Philodinidae</taxon>
        <taxon>Rotaria</taxon>
    </lineage>
</organism>
<protein>
    <recommendedName>
        <fullName evidence="1">Mannitol dehydrogenase C-terminal domain-containing protein</fullName>
    </recommendedName>
</protein>
<proteinExistence type="predicted"/>
<reference evidence="2" key="1">
    <citation type="submission" date="2021-02" db="EMBL/GenBank/DDBJ databases">
        <authorList>
            <person name="Nowell W R."/>
        </authorList>
    </citation>
    <scope>NUCLEOTIDE SEQUENCE</scope>
</reference>
<dbReference type="Gene3D" id="1.10.1040.10">
    <property type="entry name" value="N-(1-d-carboxylethyl)-l-norvaline Dehydrogenase, domain 2"/>
    <property type="match status" value="1"/>
</dbReference>
<dbReference type="InterPro" id="IPR050988">
    <property type="entry name" value="Mannitol_DH/Oxidoreductase"/>
</dbReference>
<evidence type="ECO:0000313" key="4">
    <source>
        <dbReference type="EMBL" id="CAF4918228.1"/>
    </source>
</evidence>
<dbReference type="EMBL" id="CAJOBJ010099536">
    <property type="protein sequence ID" value="CAF4580893.1"/>
    <property type="molecule type" value="Genomic_DNA"/>
</dbReference>
<name>A0A8S2YSU8_9BILA</name>
<evidence type="ECO:0000313" key="2">
    <source>
        <dbReference type="EMBL" id="CAF4580893.1"/>
    </source>
</evidence>
<feature type="non-terminal residue" evidence="2">
    <location>
        <position position="54"/>
    </location>
</feature>
<dbReference type="InterPro" id="IPR013118">
    <property type="entry name" value="Mannitol_DH_C"/>
</dbReference>
<dbReference type="SUPFAM" id="SSF48179">
    <property type="entry name" value="6-phosphogluconate dehydrogenase C-terminal domain-like"/>
    <property type="match status" value="1"/>
</dbReference>
<dbReference type="InterPro" id="IPR008927">
    <property type="entry name" value="6-PGluconate_DH-like_C_sf"/>
</dbReference>
<evidence type="ECO:0000313" key="5">
    <source>
        <dbReference type="Proteomes" id="UP000681720"/>
    </source>
</evidence>
<dbReference type="EMBL" id="CAJOBH010124110">
    <property type="protein sequence ID" value="CAF4726449.1"/>
    <property type="molecule type" value="Genomic_DNA"/>
</dbReference>
<dbReference type="EMBL" id="CAJOBI010178901">
    <property type="protein sequence ID" value="CAF4918228.1"/>
    <property type="molecule type" value="Genomic_DNA"/>
</dbReference>
<gene>
    <name evidence="3" type="ORF">BYL167_LOCUS45089</name>
    <name evidence="2" type="ORF">GIL414_LOCUS38075</name>
    <name evidence="4" type="ORF">SMN809_LOCUS52566</name>
</gene>
<dbReference type="GO" id="GO:0046029">
    <property type="term" value="F:mannitol dehydrogenase activity"/>
    <property type="evidence" value="ECO:0007669"/>
    <property type="project" value="TreeGrafter"/>
</dbReference>
<evidence type="ECO:0000313" key="3">
    <source>
        <dbReference type="EMBL" id="CAF4726449.1"/>
    </source>
</evidence>
<sequence>MRLLNASHTSMCYIGHLMGYSYIHEIMLDKQIEIYIEQLMNIEITPTLPPVPGI</sequence>
<dbReference type="AlphaFoldDB" id="A0A8S2YSU8"/>
<feature type="domain" description="Mannitol dehydrogenase C-terminal" evidence="1">
    <location>
        <begin position="1"/>
        <end position="52"/>
    </location>
</feature>
<dbReference type="PANTHER" id="PTHR43362:SF1">
    <property type="entry name" value="MANNITOL DEHYDROGENASE 2-RELATED"/>
    <property type="match status" value="1"/>
</dbReference>